<evidence type="ECO:0000256" key="1">
    <source>
        <dbReference type="ARBA" id="ARBA00009809"/>
    </source>
</evidence>
<keyword evidence="3 5" id="KW-0326">Glycosidase</keyword>
<evidence type="ECO:0000256" key="2">
    <source>
        <dbReference type="ARBA" id="ARBA00022801"/>
    </source>
</evidence>
<feature type="active site" description="Nucleophile" evidence="4">
    <location>
        <position position="277"/>
    </location>
</feature>
<dbReference type="InterPro" id="IPR001944">
    <property type="entry name" value="Glycoside_Hdrlase_35"/>
</dbReference>
<evidence type="ECO:0000313" key="11">
    <source>
        <dbReference type="Ensembl" id="ENSSLDP00000011086.1"/>
    </source>
</evidence>
<dbReference type="Gene3D" id="2.60.120.260">
    <property type="entry name" value="Galactose-binding domain-like"/>
    <property type="match status" value="2"/>
</dbReference>
<feature type="transmembrane region" description="Helical" evidence="7">
    <location>
        <begin position="17"/>
        <end position="34"/>
    </location>
</feature>
<name>A0A3B4X4J4_SERLL</name>
<dbReference type="InterPro" id="IPR048912">
    <property type="entry name" value="BetaGal1-like_ABD1"/>
</dbReference>
<reference evidence="11" key="1">
    <citation type="submission" date="2025-08" db="UniProtKB">
        <authorList>
            <consortium name="Ensembl"/>
        </authorList>
    </citation>
    <scope>IDENTIFICATION</scope>
</reference>
<keyword evidence="2 5" id="KW-0378">Hydrolase</keyword>
<dbReference type="Proteomes" id="UP000261360">
    <property type="component" value="Unplaced"/>
</dbReference>
<dbReference type="FunFam" id="2.60.120.260:FF:000049">
    <property type="entry name" value="Beta-galactosidase"/>
    <property type="match status" value="1"/>
</dbReference>
<keyword evidence="7" id="KW-0472">Membrane</keyword>
<dbReference type="GO" id="GO:0004565">
    <property type="term" value="F:beta-galactosidase activity"/>
    <property type="evidence" value="ECO:0007669"/>
    <property type="project" value="UniProtKB-EC"/>
</dbReference>
<dbReference type="SUPFAM" id="SSF49785">
    <property type="entry name" value="Galactose-binding domain-like"/>
    <property type="match status" value="1"/>
</dbReference>
<evidence type="ECO:0000259" key="10">
    <source>
        <dbReference type="Pfam" id="PF21467"/>
    </source>
</evidence>
<dbReference type="STRING" id="1841481.ENSSLDP00000011086"/>
<dbReference type="PANTHER" id="PTHR23421">
    <property type="entry name" value="BETA-GALACTOSIDASE RELATED"/>
    <property type="match status" value="1"/>
</dbReference>
<keyword evidence="7" id="KW-0812">Transmembrane</keyword>
<feature type="domain" description="Beta-galactosidase galactose-binding" evidence="10">
    <location>
        <begin position="553"/>
        <end position="612"/>
    </location>
</feature>
<evidence type="ECO:0000256" key="5">
    <source>
        <dbReference type="RuleBase" id="RU000675"/>
    </source>
</evidence>
<dbReference type="PROSITE" id="PS01182">
    <property type="entry name" value="GLYCOSYL_HYDROL_F35"/>
    <property type="match status" value="1"/>
</dbReference>
<dbReference type="Pfam" id="PF21467">
    <property type="entry name" value="BetaGal_gal-bd"/>
    <property type="match status" value="1"/>
</dbReference>
<dbReference type="Gene3D" id="3.20.20.80">
    <property type="entry name" value="Glycosidases"/>
    <property type="match status" value="1"/>
</dbReference>
<dbReference type="InterPro" id="IPR026283">
    <property type="entry name" value="B-gal_1-like"/>
</dbReference>
<keyword evidence="12" id="KW-1185">Reference proteome</keyword>
<evidence type="ECO:0000256" key="6">
    <source>
        <dbReference type="RuleBase" id="RU003679"/>
    </source>
</evidence>
<dbReference type="Pfam" id="PF01301">
    <property type="entry name" value="Glyco_hydro_35"/>
    <property type="match status" value="1"/>
</dbReference>
<reference evidence="11" key="2">
    <citation type="submission" date="2025-09" db="UniProtKB">
        <authorList>
            <consortium name="Ensembl"/>
        </authorList>
    </citation>
    <scope>IDENTIFICATION</scope>
</reference>
<comment type="catalytic activity">
    <reaction evidence="5">
        <text>Hydrolysis of terminal non-reducing beta-D-galactose residues in beta-D-galactosides.</text>
        <dbReference type="EC" id="3.2.1.23"/>
    </reaction>
</comment>
<dbReference type="SUPFAM" id="SSF51445">
    <property type="entry name" value="(Trans)glycosidases"/>
    <property type="match status" value="1"/>
</dbReference>
<evidence type="ECO:0000259" key="9">
    <source>
        <dbReference type="Pfam" id="PF21317"/>
    </source>
</evidence>
<dbReference type="GeneTree" id="ENSGT00950000182942"/>
<dbReference type="AlphaFoldDB" id="A0A3B4X4J4"/>
<dbReference type="InterPro" id="IPR031330">
    <property type="entry name" value="Gly_Hdrlase_35_cat"/>
</dbReference>
<dbReference type="InterPro" id="IPR017853">
    <property type="entry name" value="GH"/>
</dbReference>
<dbReference type="PRINTS" id="PR00742">
    <property type="entry name" value="GLHYDRLASE35"/>
</dbReference>
<accession>A0A3B4X4J4</accession>
<dbReference type="FunFam" id="3.20.20.80:FF:000036">
    <property type="entry name" value="Beta-galactosidase"/>
    <property type="match status" value="1"/>
</dbReference>
<feature type="active site" description="Proton donor" evidence="4">
    <location>
        <position position="203"/>
    </location>
</feature>
<dbReference type="PIRSF" id="PIRSF006336">
    <property type="entry name" value="B-gal"/>
    <property type="match status" value="1"/>
</dbReference>
<proteinExistence type="inferred from homology"/>
<comment type="similarity">
    <text evidence="1 6">Belongs to the glycosyl hydrolase 35 family.</text>
</comment>
<organism evidence="11 12">
    <name type="scientific">Seriola lalandi dorsalis</name>
    <dbReference type="NCBI Taxonomy" id="1841481"/>
    <lineage>
        <taxon>Eukaryota</taxon>
        <taxon>Metazoa</taxon>
        <taxon>Chordata</taxon>
        <taxon>Craniata</taxon>
        <taxon>Vertebrata</taxon>
        <taxon>Euteleostomi</taxon>
        <taxon>Actinopterygii</taxon>
        <taxon>Neopterygii</taxon>
        <taxon>Teleostei</taxon>
        <taxon>Neoteleostei</taxon>
        <taxon>Acanthomorphata</taxon>
        <taxon>Carangaria</taxon>
        <taxon>Carangiformes</taxon>
        <taxon>Carangidae</taxon>
        <taxon>Seriola</taxon>
    </lineage>
</organism>
<protein>
    <recommendedName>
        <fullName evidence="5">Beta-galactosidase</fullName>
        <ecNumber evidence="5">3.2.1.23</ecNumber>
    </recommendedName>
</protein>
<dbReference type="EC" id="3.2.1.23" evidence="5"/>
<dbReference type="InterPro" id="IPR019801">
    <property type="entry name" value="Glyco_hydro_35_CS"/>
</dbReference>
<dbReference type="Pfam" id="PF21317">
    <property type="entry name" value="BetaGal_ABD_1"/>
    <property type="match status" value="1"/>
</dbReference>
<evidence type="ECO:0000256" key="7">
    <source>
        <dbReference type="SAM" id="Phobius"/>
    </source>
</evidence>
<evidence type="ECO:0000256" key="3">
    <source>
        <dbReference type="ARBA" id="ARBA00023295"/>
    </source>
</evidence>
<evidence type="ECO:0000256" key="4">
    <source>
        <dbReference type="PIRSR" id="PIRSR006336-1"/>
    </source>
</evidence>
<sequence>MESSSVFGVRLSLKQRYFLLLCIAVGAIIFYQFTRNHPETRRMSRLEGLRANSSQFTLERKPFCILGGSIHYFRVPRAYWEDRLLKMKACGLNTLTTYVPWNLHEPERGVFNFEDHLDLEAYLRLAGSFGLWVILRPGPYICAEWDLGGLPSWLLRDQNMKLRTTYPGFTNAVNSFFNQLIKKVVPHQYSKGGPIIAVQVENEYGSYAQDKEYMPFIKEALLSRGITELLLTSDNKAGLKLGGVKGVLQTINFQKLNPDDIKYLDEIQPQKPKMVMEYWSGWFDLWGDLHHVYAAEDMIPVVTEILKLDMSINLFMFHGGTNFGFMNGAFALGMPGPKPMVTSYDYDAPLSEAGDYTTKYHLLRNLFSHYHTQPLPELPSLQERRAYHPVVIQQHLSLWDSLHFTDKPLKSERPVNMENLPVNNKNGQSYGYTLYETTITSGGVINSNNNVRDRALVFVDKHFVGVMDYKIQELALPDGKGRRTLSLLVENCGRVNYGKTLDEQRKGLVGDIELNKRLLRDFIIHSLDMKPGFVNRLETAGHWASMRQRPTFPGFFQARLYVNSFPKDTFIKLPGWIKGVIFINGKNLGRYWSIGPQQTLYVPGPWLHRGDNQVLSYLHLHEPTIQGKLLSKCPSTIHMHIYIPTRFFLHHFNQLNPILAKVGT</sequence>
<dbReference type="Ensembl" id="ENSSLDT00000011490.1">
    <property type="protein sequence ID" value="ENSSLDP00000011086.1"/>
    <property type="gene ID" value="ENSSLDG00000008785.1"/>
</dbReference>
<feature type="domain" description="Glycoside hydrolase 35 catalytic" evidence="8">
    <location>
        <begin position="55"/>
        <end position="369"/>
    </location>
</feature>
<keyword evidence="7" id="KW-1133">Transmembrane helix</keyword>
<dbReference type="InterPro" id="IPR048913">
    <property type="entry name" value="BetaGal_gal-bd"/>
</dbReference>
<dbReference type="InterPro" id="IPR008979">
    <property type="entry name" value="Galactose-bd-like_sf"/>
</dbReference>
<dbReference type="GO" id="GO:0005975">
    <property type="term" value="P:carbohydrate metabolic process"/>
    <property type="evidence" value="ECO:0007669"/>
    <property type="project" value="InterPro"/>
</dbReference>
<evidence type="ECO:0000313" key="12">
    <source>
        <dbReference type="Proteomes" id="UP000261360"/>
    </source>
</evidence>
<evidence type="ECO:0000259" key="8">
    <source>
        <dbReference type="Pfam" id="PF01301"/>
    </source>
</evidence>
<feature type="domain" description="Beta-galactosidase 1-like first all-beta" evidence="9">
    <location>
        <begin position="427"/>
        <end position="528"/>
    </location>
</feature>